<dbReference type="InterPro" id="IPR001405">
    <property type="entry name" value="UPF0758"/>
</dbReference>
<accession>A0A3B1CB86</accession>
<keyword evidence="5" id="KW-0482">Metalloprotease</keyword>
<dbReference type="Pfam" id="PF20582">
    <property type="entry name" value="UPF0758_N"/>
    <property type="match status" value="1"/>
</dbReference>
<evidence type="ECO:0000259" key="6">
    <source>
        <dbReference type="PROSITE" id="PS50249"/>
    </source>
</evidence>
<dbReference type="InterPro" id="IPR020891">
    <property type="entry name" value="UPF0758_CS"/>
</dbReference>
<organism evidence="7">
    <name type="scientific">hydrothermal vent metagenome</name>
    <dbReference type="NCBI Taxonomy" id="652676"/>
    <lineage>
        <taxon>unclassified sequences</taxon>
        <taxon>metagenomes</taxon>
        <taxon>ecological metagenomes</taxon>
    </lineage>
</organism>
<sequence length="232" mass="25463">MTRAKKYSETIKNWPVSDRPREKLADNGPANLSDSELLAILIGSGSGKKNALDLARDIIRAFDGLAGIDSASIEEMTKIGGIGRSKAISIKAGLEIARRFSVSTKDEKTVLRTSEDVVAVYLRQMKNLKKEIFKVVLLNTKGRLMKDVTVSEGGLTASMAHPREVFSPAIRESAHSLILVHNHPSGDPSPSDDDINITRRLQEVGKLMDIHVVDHIIVGDNQYYSFVDEGLI</sequence>
<dbReference type="InterPro" id="IPR010994">
    <property type="entry name" value="RuvA_2-like"/>
</dbReference>
<protein>
    <submittedName>
        <fullName evidence="7">UPF0758 family protein</fullName>
    </submittedName>
</protein>
<proteinExistence type="predicted"/>
<dbReference type="NCBIfam" id="TIGR00608">
    <property type="entry name" value="radc"/>
    <property type="match status" value="1"/>
</dbReference>
<evidence type="ECO:0000313" key="7">
    <source>
        <dbReference type="EMBL" id="VAX23911.1"/>
    </source>
</evidence>
<dbReference type="PANTHER" id="PTHR30471:SF3">
    <property type="entry name" value="UPF0758 PROTEIN YEES-RELATED"/>
    <property type="match status" value="1"/>
</dbReference>
<dbReference type="InterPro" id="IPR037518">
    <property type="entry name" value="MPN"/>
</dbReference>
<feature type="domain" description="MPN" evidence="6">
    <location>
        <begin position="111"/>
        <end position="232"/>
    </location>
</feature>
<dbReference type="GO" id="GO:0006508">
    <property type="term" value="P:proteolysis"/>
    <property type="evidence" value="ECO:0007669"/>
    <property type="project" value="UniProtKB-KW"/>
</dbReference>
<dbReference type="Gene3D" id="3.40.140.10">
    <property type="entry name" value="Cytidine Deaminase, domain 2"/>
    <property type="match status" value="1"/>
</dbReference>
<dbReference type="CDD" id="cd08071">
    <property type="entry name" value="MPN_DUF2466"/>
    <property type="match status" value="1"/>
</dbReference>
<evidence type="ECO:0000256" key="5">
    <source>
        <dbReference type="ARBA" id="ARBA00023049"/>
    </source>
</evidence>
<dbReference type="PROSITE" id="PS50249">
    <property type="entry name" value="MPN"/>
    <property type="match status" value="1"/>
</dbReference>
<evidence type="ECO:0000256" key="3">
    <source>
        <dbReference type="ARBA" id="ARBA00022801"/>
    </source>
</evidence>
<keyword evidence="3" id="KW-0378">Hydrolase</keyword>
<keyword evidence="4" id="KW-0862">Zinc</keyword>
<dbReference type="InterPro" id="IPR025657">
    <property type="entry name" value="RadC_JAB"/>
</dbReference>
<dbReference type="PROSITE" id="PS01302">
    <property type="entry name" value="UPF0758"/>
    <property type="match status" value="1"/>
</dbReference>
<dbReference type="GO" id="GO:0046872">
    <property type="term" value="F:metal ion binding"/>
    <property type="evidence" value="ECO:0007669"/>
    <property type="project" value="UniProtKB-KW"/>
</dbReference>
<keyword evidence="2" id="KW-0479">Metal-binding</keyword>
<dbReference type="NCBIfam" id="NF000642">
    <property type="entry name" value="PRK00024.1"/>
    <property type="match status" value="1"/>
</dbReference>
<evidence type="ECO:0000256" key="4">
    <source>
        <dbReference type="ARBA" id="ARBA00022833"/>
    </source>
</evidence>
<dbReference type="SUPFAM" id="SSF47781">
    <property type="entry name" value="RuvA domain 2-like"/>
    <property type="match status" value="1"/>
</dbReference>
<reference evidence="7" key="1">
    <citation type="submission" date="2018-06" db="EMBL/GenBank/DDBJ databases">
        <authorList>
            <person name="Zhirakovskaya E."/>
        </authorList>
    </citation>
    <scope>NUCLEOTIDE SEQUENCE</scope>
</reference>
<dbReference type="GO" id="GO:0008237">
    <property type="term" value="F:metallopeptidase activity"/>
    <property type="evidence" value="ECO:0007669"/>
    <property type="project" value="UniProtKB-KW"/>
</dbReference>
<keyword evidence="1" id="KW-0645">Protease</keyword>
<dbReference type="PANTHER" id="PTHR30471">
    <property type="entry name" value="DNA REPAIR PROTEIN RADC"/>
    <property type="match status" value="1"/>
</dbReference>
<dbReference type="EMBL" id="UOGE01000091">
    <property type="protein sequence ID" value="VAX23911.1"/>
    <property type="molecule type" value="Genomic_DNA"/>
</dbReference>
<evidence type="ECO:0000256" key="2">
    <source>
        <dbReference type="ARBA" id="ARBA00022723"/>
    </source>
</evidence>
<dbReference type="Gene3D" id="1.10.150.20">
    <property type="entry name" value="5' to 3' exonuclease, C-terminal subdomain"/>
    <property type="match status" value="1"/>
</dbReference>
<evidence type="ECO:0000256" key="1">
    <source>
        <dbReference type="ARBA" id="ARBA00022670"/>
    </source>
</evidence>
<dbReference type="InterPro" id="IPR046778">
    <property type="entry name" value="UPF0758_N"/>
</dbReference>
<name>A0A3B1CB86_9ZZZZ</name>
<gene>
    <name evidence="7" type="ORF">MNBD_NITROSPINAE02-726</name>
</gene>
<dbReference type="AlphaFoldDB" id="A0A3B1CB86"/>
<dbReference type="Pfam" id="PF04002">
    <property type="entry name" value="RadC"/>
    <property type="match status" value="1"/>
</dbReference>